<dbReference type="Proteomes" id="UP000198287">
    <property type="component" value="Unassembled WGS sequence"/>
</dbReference>
<dbReference type="AlphaFoldDB" id="A0A226EBZ1"/>
<name>A0A226EBZ1_FOLCA</name>
<keyword evidence="3" id="KW-1185">Reference proteome</keyword>
<keyword evidence="1" id="KW-0732">Signal</keyword>
<sequence>MRSGNLTLLVLACVLLPVLCAPQEEGRNSLTDDRVDADYPTSTQIEAWTSGYKTWHLPPLGHSPKQSQMKQTQGSLEAVRSKNCEEYSFADEEIFKSPWYIPHMRSNSMESIRPFSRAPYQLIVPKPAQALLKNQIPDFISTFEWLLVLLVLNLRFMK</sequence>
<gene>
    <name evidence="2" type="ORF">Fcan01_11752</name>
</gene>
<evidence type="ECO:0000256" key="1">
    <source>
        <dbReference type="SAM" id="SignalP"/>
    </source>
</evidence>
<feature type="chain" id="PRO_5012443421" evidence="1">
    <location>
        <begin position="21"/>
        <end position="158"/>
    </location>
</feature>
<accession>A0A226EBZ1</accession>
<organism evidence="2 3">
    <name type="scientific">Folsomia candida</name>
    <name type="common">Springtail</name>
    <dbReference type="NCBI Taxonomy" id="158441"/>
    <lineage>
        <taxon>Eukaryota</taxon>
        <taxon>Metazoa</taxon>
        <taxon>Ecdysozoa</taxon>
        <taxon>Arthropoda</taxon>
        <taxon>Hexapoda</taxon>
        <taxon>Collembola</taxon>
        <taxon>Entomobryomorpha</taxon>
        <taxon>Isotomoidea</taxon>
        <taxon>Isotomidae</taxon>
        <taxon>Proisotominae</taxon>
        <taxon>Folsomia</taxon>
    </lineage>
</organism>
<feature type="signal peptide" evidence="1">
    <location>
        <begin position="1"/>
        <end position="20"/>
    </location>
</feature>
<evidence type="ECO:0000313" key="3">
    <source>
        <dbReference type="Proteomes" id="UP000198287"/>
    </source>
</evidence>
<reference evidence="2 3" key="1">
    <citation type="submission" date="2015-12" db="EMBL/GenBank/DDBJ databases">
        <title>The genome of Folsomia candida.</title>
        <authorList>
            <person name="Faddeeva A."/>
            <person name="Derks M.F."/>
            <person name="Anvar Y."/>
            <person name="Smit S."/>
            <person name="Van Straalen N."/>
            <person name="Roelofs D."/>
        </authorList>
    </citation>
    <scope>NUCLEOTIDE SEQUENCE [LARGE SCALE GENOMIC DNA]</scope>
    <source>
        <strain evidence="2 3">VU population</strain>
        <tissue evidence="2">Whole body</tissue>
    </source>
</reference>
<evidence type="ECO:0000313" key="2">
    <source>
        <dbReference type="EMBL" id="OXA54281.1"/>
    </source>
</evidence>
<proteinExistence type="predicted"/>
<comment type="caution">
    <text evidence="2">The sequence shown here is derived from an EMBL/GenBank/DDBJ whole genome shotgun (WGS) entry which is preliminary data.</text>
</comment>
<protein>
    <submittedName>
        <fullName evidence="2">Uncharacterized protein</fullName>
    </submittedName>
</protein>
<dbReference type="EMBL" id="LNIX01000005">
    <property type="protein sequence ID" value="OXA54281.1"/>
    <property type="molecule type" value="Genomic_DNA"/>
</dbReference>